<dbReference type="PANTHER" id="PTHR43775">
    <property type="entry name" value="FATTY ACID SYNTHASE"/>
    <property type="match status" value="1"/>
</dbReference>
<feature type="region of interest" description="Disordered" evidence="1">
    <location>
        <begin position="1"/>
        <end position="25"/>
    </location>
</feature>
<evidence type="ECO:0000313" key="4">
    <source>
        <dbReference type="Proteomes" id="UP001642464"/>
    </source>
</evidence>
<dbReference type="PANTHER" id="PTHR43775:SF52">
    <property type="entry name" value="STEREOSELECTIVE KETO-REDUCTASE AF490"/>
    <property type="match status" value="1"/>
</dbReference>
<feature type="domain" description="Beta-ketoacyl synthase-like N-terminal" evidence="2">
    <location>
        <begin position="1215"/>
        <end position="1426"/>
    </location>
</feature>
<dbReference type="Pfam" id="PF00109">
    <property type="entry name" value="ketoacyl-synt"/>
    <property type="match status" value="1"/>
</dbReference>
<evidence type="ECO:0000256" key="1">
    <source>
        <dbReference type="SAM" id="MobiDB-lite"/>
    </source>
</evidence>
<organism evidence="3 4">
    <name type="scientific">Durusdinium trenchii</name>
    <dbReference type="NCBI Taxonomy" id="1381693"/>
    <lineage>
        <taxon>Eukaryota</taxon>
        <taxon>Sar</taxon>
        <taxon>Alveolata</taxon>
        <taxon>Dinophyceae</taxon>
        <taxon>Suessiales</taxon>
        <taxon>Symbiodiniaceae</taxon>
        <taxon>Durusdinium</taxon>
    </lineage>
</organism>
<dbReference type="Proteomes" id="UP001642464">
    <property type="component" value="Unassembled WGS sequence"/>
</dbReference>
<dbReference type="SUPFAM" id="SSF53901">
    <property type="entry name" value="Thiolase-like"/>
    <property type="match status" value="1"/>
</dbReference>
<dbReference type="InterPro" id="IPR014030">
    <property type="entry name" value="Ketoacyl_synth_N"/>
</dbReference>
<evidence type="ECO:0000259" key="2">
    <source>
        <dbReference type="Pfam" id="PF00109"/>
    </source>
</evidence>
<accession>A0ABP0ST41</accession>
<keyword evidence="4" id="KW-1185">Reference proteome</keyword>
<dbReference type="InterPro" id="IPR016039">
    <property type="entry name" value="Thiolase-like"/>
</dbReference>
<evidence type="ECO:0000313" key="3">
    <source>
        <dbReference type="EMBL" id="CAK9115415.1"/>
    </source>
</evidence>
<name>A0ABP0ST41_9DINO</name>
<gene>
    <name evidence="3" type="ORF">SCF082_LOCUS53421</name>
</gene>
<reference evidence="3 4" key="1">
    <citation type="submission" date="2024-02" db="EMBL/GenBank/DDBJ databases">
        <authorList>
            <person name="Chen Y."/>
            <person name="Shah S."/>
            <person name="Dougan E. K."/>
            <person name="Thang M."/>
            <person name="Chan C."/>
        </authorList>
    </citation>
    <scope>NUCLEOTIDE SEQUENCE [LARGE SCALE GENOMIC DNA]</scope>
</reference>
<protein>
    <submittedName>
        <fullName evidence="3">Fusaridione A synthetase fsdS (Fusaridione A biosynthesis protein S) (Hybrid PKS-NRPS synthetase fsdS)</fullName>
    </submittedName>
</protein>
<proteinExistence type="predicted"/>
<dbReference type="EMBL" id="CAXAMM010044628">
    <property type="protein sequence ID" value="CAK9115415.1"/>
    <property type="molecule type" value="Genomic_DNA"/>
</dbReference>
<sequence>MPKAERSNVRPSRSKRNKKVRDVNLEEDSKTSHSLFLSYAWPICKGHCWKLVIGLLLVGLNVVLLFHNLDAFESPSLSPYHQHDLPPVPLTTTKVLHLRGRRDARVEEMPQVAPPTSAAPLSIRQEPVQPTVVDLVSSALAQNTTQIIKFPTPSWSLSNTELLPGQEIPYKDKYEALNNTHAQYLGHDNVVFLSPCNSNHIHKMDIPFGDFLKEKAAFLQMKCSLNETRENMAAKHVVAYMNFRESGYYGHAIDNIFPRVFAVMPALVHSGHRLTLVLPPLGKRSLSENTRLLCELLGIELRQRVPIWPHRTLGLSGVSPWSRGHRQAFQRAVWAAPHLRQARGNLRCGGGTVAPVTSSSAAGGKACGCSLGAPGLFLGRQRTRNSRPVVGAELLETELGFEVVRDAQSVPLVELAQKIHGTCSLVGFAGTAMDNLIFLPSGAAVAELNPYVIYANTWLWSHALGYCFCQVQSPRNLDQHEAERWASMILGKPMGNVSVETCVEEEVHLLDFSLKEHVAYLFRSLERSDELKTPRQRSEHVRSLLQMCCEPVNLEELVKETWSQQRLKSADATLAEEEYKDFELRLQVFQSLAAATTSCGYEREVLLAAAHSGTEQLQSFSSNLQGLEALELQLRHLAQATLEPGAPSAPTLGRPSTHRVGACQACDRLTRPREVLQSLRSAQQRAEKAQQRASRRWRLLQVLLEAAGLPLPEGCSPHLLCHCGAQATRLCGLCGRVACGHETCECGEAVKAVSLEKLTKSKEPERLHGSKLEGMVQQIREVLSSNPKVQCLVFSQWSSTLRKFEDALSTHGLEYFISGRKATVSAETKKPILLLTPDFLYGEKQKDRKEKQKNHAPLHQALDGHCTTRHVFFTNAFYMTPVKGTLLERKIVDFAKANQLGIASKVVLHRFVMGGTVDDLKKDKKFQRTPHEAVDAFFGEAASAWTYDVASASCSSEAELPEGETGLRVVDTFLDNVGYCVAASSSRYLHRAVRGRVSGLLHHCRLPEDEDPPDLIDPEEACRYASHCASRKVVLLYYLGPSVAVASLCPRGDPSKTYEVRITEDTVIVYLNDACELYLQELGPGQIFEVNLMLQTRQSQQLAPKDVLSIPPALHEWFEQRLRIIRENENGDDAFQIGMPFSYLKQAHLSYLQGQPVKVVEQHCELPSRPRGDHIMTPLEGCILGGLDTAAPIVAPPKGASTRTGLNSLEYFGAKWDHSEYYAEDGDGDDMKLYCKHLNVLYRSYDIVFDFDYKTFGLTAEENASLDHRGRMLLEAHHQIMRKVPEAKKTRDRRESLDWGLYVGLSGEQQVQDCRVPGGSARWLNTNGALVGRCSYALHSCGRHVAIDTGDSSALVASDTAVRALREKEGVPFALASGASWIENPYVLGALCSLGYISRSGRTRVFDASSDGYTLGEGVVSILLQKFDLEDLEKKDWAGLTALELRLRDWLCFVRDTFG</sequence>
<dbReference type="Gene3D" id="3.40.47.10">
    <property type="match status" value="1"/>
</dbReference>
<dbReference type="InterPro" id="IPR050091">
    <property type="entry name" value="PKS_NRPS_Biosynth_Enz"/>
</dbReference>
<comment type="caution">
    <text evidence="3">The sequence shown here is derived from an EMBL/GenBank/DDBJ whole genome shotgun (WGS) entry which is preliminary data.</text>
</comment>